<organism evidence="1 2">
    <name type="scientific">Streptomyces ehimensis</name>
    <dbReference type="NCBI Taxonomy" id="68195"/>
    <lineage>
        <taxon>Bacteria</taxon>
        <taxon>Bacillati</taxon>
        <taxon>Actinomycetota</taxon>
        <taxon>Actinomycetes</taxon>
        <taxon>Kitasatosporales</taxon>
        <taxon>Streptomycetaceae</taxon>
        <taxon>Streptomyces</taxon>
    </lineage>
</organism>
<accession>A0ABV9BTB7</accession>
<gene>
    <name evidence="1" type="ORF">ACFPEN_30660</name>
</gene>
<reference evidence="2" key="1">
    <citation type="journal article" date="2019" name="Int. J. Syst. Evol. Microbiol.">
        <title>The Global Catalogue of Microorganisms (GCM) 10K type strain sequencing project: providing services to taxonomists for standard genome sequencing and annotation.</title>
        <authorList>
            <consortium name="The Broad Institute Genomics Platform"/>
            <consortium name="The Broad Institute Genome Sequencing Center for Infectious Disease"/>
            <person name="Wu L."/>
            <person name="Ma J."/>
        </authorList>
    </citation>
    <scope>NUCLEOTIDE SEQUENCE [LARGE SCALE GENOMIC DNA]</scope>
    <source>
        <strain evidence="2">CECT 8064</strain>
    </source>
</reference>
<protein>
    <recommendedName>
        <fullName evidence="3">Transposase</fullName>
    </recommendedName>
</protein>
<sequence>MVIDHIRAAQRSIRARRPDGAAIYVILDNRSAHTNQGILRRAARSKVELCFIPTS</sequence>
<dbReference type="EMBL" id="JBHSFS010000019">
    <property type="protein sequence ID" value="MFC4517263.1"/>
    <property type="molecule type" value="Genomic_DNA"/>
</dbReference>
<evidence type="ECO:0000313" key="2">
    <source>
        <dbReference type="Proteomes" id="UP001595990"/>
    </source>
</evidence>
<comment type="caution">
    <text evidence="1">The sequence shown here is derived from an EMBL/GenBank/DDBJ whole genome shotgun (WGS) entry which is preliminary data.</text>
</comment>
<keyword evidence="2" id="KW-1185">Reference proteome</keyword>
<name>A0ABV9BTB7_9ACTN</name>
<evidence type="ECO:0000313" key="1">
    <source>
        <dbReference type="EMBL" id="MFC4517263.1"/>
    </source>
</evidence>
<dbReference type="Proteomes" id="UP001595990">
    <property type="component" value="Unassembled WGS sequence"/>
</dbReference>
<evidence type="ECO:0008006" key="3">
    <source>
        <dbReference type="Google" id="ProtNLM"/>
    </source>
</evidence>
<dbReference type="RefSeq" id="WP_411952355.1">
    <property type="nucleotide sequence ID" value="NZ_JBHSFS010000019.1"/>
</dbReference>
<proteinExistence type="predicted"/>